<proteinExistence type="predicted"/>
<keyword evidence="1" id="KW-0472">Membrane</keyword>
<dbReference type="STRING" id="1409788.NC99_27260"/>
<feature type="transmembrane region" description="Helical" evidence="1">
    <location>
        <begin position="139"/>
        <end position="159"/>
    </location>
</feature>
<evidence type="ECO:0000313" key="3">
    <source>
        <dbReference type="Proteomes" id="UP000036958"/>
    </source>
</evidence>
<name>A0A0L8V7R8_9BACT</name>
<protein>
    <recommendedName>
        <fullName evidence="4">DUF2254 domain-containing protein</fullName>
    </recommendedName>
</protein>
<dbReference type="PATRIC" id="fig|1409788.3.peg.2811"/>
<keyword evidence="3" id="KW-1185">Reference proteome</keyword>
<evidence type="ECO:0000313" key="2">
    <source>
        <dbReference type="EMBL" id="KOH44496.1"/>
    </source>
</evidence>
<feature type="transmembrane region" description="Helical" evidence="1">
    <location>
        <begin position="15"/>
        <end position="36"/>
    </location>
</feature>
<evidence type="ECO:0008006" key="4">
    <source>
        <dbReference type="Google" id="ProtNLM"/>
    </source>
</evidence>
<dbReference type="InterPro" id="IPR018723">
    <property type="entry name" value="DUF2254_membrane"/>
</dbReference>
<gene>
    <name evidence="2" type="ORF">NC99_27260</name>
</gene>
<comment type="caution">
    <text evidence="2">The sequence shown here is derived from an EMBL/GenBank/DDBJ whole genome shotgun (WGS) entry which is preliminary data.</text>
</comment>
<sequence>MKKIQFFWNELKASFWFIPVLIITLSVPMAIGFVYLDGLTSISQDGLQRLFFVSSADSARSILSTISGAMIGVAGTVFSVTLVALTLASSQLGPRLIKNFMYIRLNQVVLGAYVSTYLYCLVVLNAIKESEGFTFIPSISIFLAIIIAVVNIILLIVFIHQIAISIQADKVISDIHVFITSQVKTLFPDKLGEESAAENGVRVAKVKSQYDTIISVKSPKSGYLQYIDRDALLSMMTADNSLFDLKVKPGDYLVENIEIGKIYRSGKKNENDFAKVRSQFIIGTTRTSQQDFEFSIHQMVEIAARALSPGVNDPYTAIACIDNLTATMSYLAQVKFPSAFQFDSEEDLRVIAVTLSFEGVLDAAFNQIRQFSAGSTAVIIRLMEALITISQFTKSTRNRNAIIRHARMVLNLGKASISEENDLKDLMERSKKLVSE</sequence>
<dbReference type="RefSeq" id="WP_053184188.1">
    <property type="nucleotide sequence ID" value="NZ_LGIA01000161.1"/>
</dbReference>
<dbReference type="Proteomes" id="UP000036958">
    <property type="component" value="Unassembled WGS sequence"/>
</dbReference>
<dbReference type="AlphaFoldDB" id="A0A0L8V7R8"/>
<reference evidence="3" key="1">
    <citation type="submission" date="2015-07" db="EMBL/GenBank/DDBJ databases">
        <title>Genome sequencing of Sunxiuqinia dokdonensis strain SK.</title>
        <authorList>
            <person name="Ahn S."/>
            <person name="Kim B.-C."/>
        </authorList>
    </citation>
    <scope>NUCLEOTIDE SEQUENCE [LARGE SCALE GENOMIC DNA]</scope>
    <source>
        <strain evidence="3">SK</strain>
    </source>
</reference>
<dbReference type="OrthoDB" id="2955631at2"/>
<accession>A0A0L8V7R8</accession>
<keyword evidence="1" id="KW-0812">Transmembrane</keyword>
<organism evidence="2 3">
    <name type="scientific">Sunxiuqinia dokdonensis</name>
    <dbReference type="NCBI Taxonomy" id="1409788"/>
    <lineage>
        <taxon>Bacteria</taxon>
        <taxon>Pseudomonadati</taxon>
        <taxon>Bacteroidota</taxon>
        <taxon>Bacteroidia</taxon>
        <taxon>Marinilabiliales</taxon>
        <taxon>Prolixibacteraceae</taxon>
        <taxon>Sunxiuqinia</taxon>
    </lineage>
</organism>
<dbReference type="EMBL" id="LGIA01000161">
    <property type="protein sequence ID" value="KOH44496.1"/>
    <property type="molecule type" value="Genomic_DNA"/>
</dbReference>
<feature type="transmembrane region" description="Helical" evidence="1">
    <location>
        <begin position="108"/>
        <end position="127"/>
    </location>
</feature>
<dbReference type="Pfam" id="PF10011">
    <property type="entry name" value="DUF2254"/>
    <property type="match status" value="1"/>
</dbReference>
<feature type="transmembrane region" description="Helical" evidence="1">
    <location>
        <begin position="62"/>
        <end position="87"/>
    </location>
</feature>
<evidence type="ECO:0000256" key="1">
    <source>
        <dbReference type="SAM" id="Phobius"/>
    </source>
</evidence>
<keyword evidence="1" id="KW-1133">Transmembrane helix</keyword>